<keyword evidence="3" id="KW-1185">Reference proteome</keyword>
<feature type="transmembrane region" description="Helical" evidence="1">
    <location>
        <begin position="12"/>
        <end position="33"/>
    </location>
</feature>
<evidence type="ECO:0008006" key="4">
    <source>
        <dbReference type="Google" id="ProtNLM"/>
    </source>
</evidence>
<evidence type="ECO:0000313" key="3">
    <source>
        <dbReference type="Proteomes" id="UP000286678"/>
    </source>
</evidence>
<reference evidence="3" key="1">
    <citation type="journal article" date="2018" name="Front. Microbiol.">
        <title>Genome-Based Analysis Reveals the Taxonomy and Diversity of the Family Idiomarinaceae.</title>
        <authorList>
            <person name="Liu Y."/>
            <person name="Lai Q."/>
            <person name="Shao Z."/>
        </authorList>
    </citation>
    <scope>NUCLEOTIDE SEQUENCE [LARGE SCALE GENOMIC DNA]</scope>
    <source>
        <strain evidence="3">SW15</strain>
    </source>
</reference>
<keyword evidence="1" id="KW-0812">Transmembrane</keyword>
<dbReference type="InterPro" id="IPR012902">
    <property type="entry name" value="N_methyl_site"/>
</dbReference>
<proteinExistence type="predicted"/>
<dbReference type="SUPFAM" id="SSF54523">
    <property type="entry name" value="Pili subunits"/>
    <property type="match status" value="1"/>
</dbReference>
<dbReference type="PROSITE" id="PS00409">
    <property type="entry name" value="PROKAR_NTER_METHYL"/>
    <property type="match status" value="1"/>
</dbReference>
<dbReference type="AlphaFoldDB" id="A0A432XD43"/>
<keyword evidence="1" id="KW-0472">Membrane</keyword>
<evidence type="ECO:0000256" key="1">
    <source>
        <dbReference type="SAM" id="Phobius"/>
    </source>
</evidence>
<gene>
    <name evidence="2" type="ORF">CWE21_10915</name>
</gene>
<dbReference type="EMBL" id="PIPT01000008">
    <property type="protein sequence ID" value="RUO46658.1"/>
    <property type="molecule type" value="Genomic_DNA"/>
</dbReference>
<sequence>MMTRRRHGFTLIELLVVMAIISIAATLVGPLAVNQYDRSKQTAEREALLRLLNHYTFNAYSQNQAYTLVTEDNKIVIHRGLPSVDKSWQGDADAVSSETFEFEYLAFPAQQIRLNRHGFWQPSVIEWLEGERELSKELNMKLVESAAQAESGGNDAPLE</sequence>
<dbReference type="Gene3D" id="3.30.700.10">
    <property type="entry name" value="Glycoprotein, Type 4 Pilin"/>
    <property type="match status" value="1"/>
</dbReference>
<organism evidence="2 3">
    <name type="scientific">Pseudidiomarina aquimaris</name>
    <dbReference type="NCBI Taxonomy" id="641841"/>
    <lineage>
        <taxon>Bacteria</taxon>
        <taxon>Pseudomonadati</taxon>
        <taxon>Pseudomonadota</taxon>
        <taxon>Gammaproteobacteria</taxon>
        <taxon>Alteromonadales</taxon>
        <taxon>Idiomarinaceae</taxon>
        <taxon>Pseudidiomarina</taxon>
    </lineage>
</organism>
<dbReference type="InterPro" id="IPR045584">
    <property type="entry name" value="Pilin-like"/>
</dbReference>
<dbReference type="Proteomes" id="UP000286678">
    <property type="component" value="Unassembled WGS sequence"/>
</dbReference>
<keyword evidence="1" id="KW-1133">Transmembrane helix</keyword>
<evidence type="ECO:0000313" key="2">
    <source>
        <dbReference type="EMBL" id="RUO46658.1"/>
    </source>
</evidence>
<comment type="caution">
    <text evidence="2">The sequence shown here is derived from an EMBL/GenBank/DDBJ whole genome shotgun (WGS) entry which is preliminary data.</text>
</comment>
<dbReference type="Pfam" id="PF07963">
    <property type="entry name" value="N_methyl"/>
    <property type="match status" value="1"/>
</dbReference>
<dbReference type="RefSeq" id="WP_126834477.1">
    <property type="nucleotide sequence ID" value="NZ_PIPT01000008.1"/>
</dbReference>
<name>A0A432XD43_9GAMM</name>
<accession>A0A432XD43</accession>
<dbReference type="OrthoDB" id="6238548at2"/>
<protein>
    <recommendedName>
        <fullName evidence="4">Type II secretion system protein GspH</fullName>
    </recommendedName>
</protein>
<dbReference type="NCBIfam" id="TIGR02532">
    <property type="entry name" value="IV_pilin_GFxxxE"/>
    <property type="match status" value="1"/>
</dbReference>